<dbReference type="InterPro" id="IPR032675">
    <property type="entry name" value="LRR_dom_sf"/>
</dbReference>
<accession>A0A1Y2GCU3</accession>
<dbReference type="OrthoDB" id="2441267at2759"/>
<dbReference type="EMBL" id="MCFF01000046">
    <property type="protein sequence ID" value="ORZ06300.1"/>
    <property type="molecule type" value="Genomic_DNA"/>
</dbReference>
<evidence type="ECO:0000313" key="1">
    <source>
        <dbReference type="EMBL" id="ORZ06300.1"/>
    </source>
</evidence>
<dbReference type="InterPro" id="IPR036047">
    <property type="entry name" value="F-box-like_dom_sf"/>
</dbReference>
<dbReference type="Gene3D" id="3.80.10.10">
    <property type="entry name" value="Ribonuclease Inhibitor"/>
    <property type="match status" value="1"/>
</dbReference>
<name>A0A1Y2GCU3_9FUNG</name>
<comment type="caution">
    <text evidence="1">The sequence shown here is derived from an EMBL/GenBank/DDBJ whole genome shotgun (WGS) entry which is preliminary data.</text>
</comment>
<dbReference type="SUPFAM" id="SSF81383">
    <property type="entry name" value="F-box domain"/>
    <property type="match status" value="1"/>
</dbReference>
<dbReference type="Proteomes" id="UP000193648">
    <property type="component" value="Unassembled WGS sequence"/>
</dbReference>
<organism evidence="1 2">
    <name type="scientific">Lobosporangium transversale</name>
    <dbReference type="NCBI Taxonomy" id="64571"/>
    <lineage>
        <taxon>Eukaryota</taxon>
        <taxon>Fungi</taxon>
        <taxon>Fungi incertae sedis</taxon>
        <taxon>Mucoromycota</taxon>
        <taxon>Mortierellomycotina</taxon>
        <taxon>Mortierellomycetes</taxon>
        <taxon>Mortierellales</taxon>
        <taxon>Mortierellaceae</taxon>
        <taxon>Lobosporangium</taxon>
    </lineage>
</organism>
<protein>
    <submittedName>
        <fullName evidence="1">Uncharacterized protein</fullName>
    </submittedName>
</protein>
<dbReference type="RefSeq" id="XP_021877463.1">
    <property type="nucleotide sequence ID" value="XM_022025438.1"/>
</dbReference>
<keyword evidence="2" id="KW-1185">Reference proteome</keyword>
<proteinExistence type="predicted"/>
<sequence>MEPHYLQTRRHPLLLPEILHCLGRFIPLWPFNIDFIDSGQPQIFDAKTLLACLLVCRTWYSALHPFLWHTFDARYEVCPIFSRVLPETLKKNANHIRSFIAGPTFMFTLTDTLHLPKLAELVFDSFSDLRTDRGSYIESSESLMIVRNPHIKKLGWKGPYVDIFKRHPLKIEPLIGLQCLTVLDLMGWDASGGALRHVLCAVANTITWIKLLNVYGVEDRDVMDISLPLVSILEIEILNERSEGVERLPHCCPKLGHLKLWFQLRATRDPGFLSDYFRSIKSPSLASFEMCEPYENGIVEAIQGFEVLKACTFMTTDLNVTITEAILRCHACTLTRLSISLQNTLTFNILNVQKQVEVFTIILERCRGLEELALIAFGVYFTDVMLLEEMFKRPWGCHKLRRFEIDGLRSTLPVEEEGHEIHSSSLLALLPLPVGYGWCIQRCQAVTRAVYKIRNRFLRQLLEYVQEFSDLRTIQLNSITFVRGSMPASNSVAKR</sequence>
<evidence type="ECO:0000313" key="2">
    <source>
        <dbReference type="Proteomes" id="UP000193648"/>
    </source>
</evidence>
<reference evidence="1 2" key="1">
    <citation type="submission" date="2016-07" db="EMBL/GenBank/DDBJ databases">
        <title>Pervasive Adenine N6-methylation of Active Genes in Fungi.</title>
        <authorList>
            <consortium name="DOE Joint Genome Institute"/>
            <person name="Mondo S.J."/>
            <person name="Dannebaum R.O."/>
            <person name="Kuo R.C."/>
            <person name="Labutti K."/>
            <person name="Haridas S."/>
            <person name="Kuo A."/>
            <person name="Salamov A."/>
            <person name="Ahrendt S.R."/>
            <person name="Lipzen A."/>
            <person name="Sullivan W."/>
            <person name="Andreopoulos W.B."/>
            <person name="Clum A."/>
            <person name="Lindquist E."/>
            <person name="Daum C."/>
            <person name="Ramamoorthy G.K."/>
            <person name="Gryganskyi A."/>
            <person name="Culley D."/>
            <person name="Magnuson J.K."/>
            <person name="James T.Y."/>
            <person name="O'Malley M.A."/>
            <person name="Stajich J.E."/>
            <person name="Spatafora J.W."/>
            <person name="Visel A."/>
            <person name="Grigoriev I.V."/>
        </authorList>
    </citation>
    <scope>NUCLEOTIDE SEQUENCE [LARGE SCALE GENOMIC DNA]</scope>
    <source>
        <strain evidence="1 2">NRRL 3116</strain>
    </source>
</reference>
<dbReference type="AlphaFoldDB" id="A0A1Y2GCU3"/>
<gene>
    <name evidence="1" type="ORF">BCR41DRAFT_361038</name>
</gene>
<dbReference type="SUPFAM" id="SSF52047">
    <property type="entry name" value="RNI-like"/>
    <property type="match status" value="1"/>
</dbReference>
<dbReference type="InParanoid" id="A0A1Y2GCU3"/>
<dbReference type="GeneID" id="33567282"/>